<dbReference type="Proteomes" id="UP000030634">
    <property type="component" value="Chromosome"/>
</dbReference>
<dbReference type="InterPro" id="IPR036286">
    <property type="entry name" value="LexA/Signal_pep-like_sf"/>
</dbReference>
<dbReference type="InterPro" id="IPR019757">
    <property type="entry name" value="Pept_S26A_signal_pept_1_Lys-AS"/>
</dbReference>
<dbReference type="KEGG" id="dsw:QR90_12050"/>
<feature type="active site" evidence="6">
    <location>
        <position position="36"/>
    </location>
</feature>
<evidence type="ECO:0000313" key="10">
    <source>
        <dbReference type="EMBL" id="AIZ45651.1"/>
    </source>
</evidence>
<evidence type="ECO:0000256" key="1">
    <source>
        <dbReference type="ARBA" id="ARBA00000677"/>
    </source>
</evidence>
<evidence type="ECO:0000256" key="3">
    <source>
        <dbReference type="ARBA" id="ARBA00013208"/>
    </source>
</evidence>
<protein>
    <recommendedName>
        <fullName evidence="3 7">Signal peptidase I</fullName>
        <ecNumber evidence="3 7">3.4.21.89</ecNumber>
    </recommendedName>
</protein>
<dbReference type="EC" id="3.4.21.89" evidence="3 7"/>
<dbReference type="HOGENOM" id="CLU_028723_5_1_0"/>
<comment type="similarity">
    <text evidence="2 8">Belongs to the peptidase S26 family.</text>
</comment>
<organism evidence="10 11">
    <name type="scientific">Deinococcus radiopugnans</name>
    <dbReference type="NCBI Taxonomy" id="57497"/>
    <lineage>
        <taxon>Bacteria</taxon>
        <taxon>Thermotogati</taxon>
        <taxon>Deinococcota</taxon>
        <taxon>Deinococci</taxon>
        <taxon>Deinococcales</taxon>
        <taxon>Deinococcaceae</taxon>
        <taxon>Deinococcus</taxon>
    </lineage>
</organism>
<dbReference type="PROSITE" id="PS00760">
    <property type="entry name" value="SPASE_I_2"/>
    <property type="match status" value="1"/>
</dbReference>
<dbReference type="GO" id="GO:0004252">
    <property type="term" value="F:serine-type endopeptidase activity"/>
    <property type="evidence" value="ECO:0007669"/>
    <property type="project" value="InterPro"/>
</dbReference>
<evidence type="ECO:0000256" key="7">
    <source>
        <dbReference type="RuleBase" id="RU003993"/>
    </source>
</evidence>
<dbReference type="SUPFAM" id="SSF51306">
    <property type="entry name" value="LexA/Signal peptidase"/>
    <property type="match status" value="1"/>
</dbReference>
<evidence type="ECO:0000259" key="9">
    <source>
        <dbReference type="Pfam" id="PF10502"/>
    </source>
</evidence>
<keyword evidence="4 7" id="KW-0645">Protease</keyword>
<dbReference type="CDD" id="cd06530">
    <property type="entry name" value="S26_SPase_I"/>
    <property type="match status" value="1"/>
</dbReference>
<dbReference type="Pfam" id="PF10502">
    <property type="entry name" value="Peptidase_S26"/>
    <property type="match status" value="1"/>
</dbReference>
<comment type="catalytic activity">
    <reaction evidence="1 7">
        <text>Cleavage of hydrophobic, N-terminal signal or leader sequences from secreted and periplasmic proteins.</text>
        <dbReference type="EC" id="3.4.21.89"/>
    </reaction>
</comment>
<dbReference type="PANTHER" id="PTHR43390:SF1">
    <property type="entry name" value="CHLOROPLAST PROCESSING PEPTIDASE"/>
    <property type="match status" value="1"/>
</dbReference>
<keyword evidence="5 7" id="KW-0378">Hydrolase</keyword>
<dbReference type="InterPro" id="IPR000223">
    <property type="entry name" value="Pept_S26A_signal_pept_1"/>
</dbReference>
<feature type="active site" evidence="6">
    <location>
        <position position="101"/>
    </location>
</feature>
<evidence type="ECO:0000256" key="4">
    <source>
        <dbReference type="ARBA" id="ARBA00022670"/>
    </source>
</evidence>
<evidence type="ECO:0000256" key="2">
    <source>
        <dbReference type="ARBA" id="ARBA00009370"/>
    </source>
</evidence>
<comment type="subcellular location">
    <subcellularLocation>
        <location evidence="8">Membrane</location>
        <topology evidence="8">Single-pass type II membrane protein</topology>
    </subcellularLocation>
</comment>
<dbReference type="NCBIfam" id="TIGR02227">
    <property type="entry name" value="sigpep_I_bact"/>
    <property type="match status" value="1"/>
</dbReference>
<dbReference type="AlphaFoldDB" id="A0A0A7KHM8"/>
<dbReference type="GO" id="GO:0006465">
    <property type="term" value="P:signal peptide processing"/>
    <property type="evidence" value="ECO:0007669"/>
    <property type="project" value="InterPro"/>
</dbReference>
<dbReference type="Gene3D" id="2.10.109.10">
    <property type="entry name" value="Umud Fragment, subunit A"/>
    <property type="match status" value="1"/>
</dbReference>
<dbReference type="EMBL" id="CP010028">
    <property type="protein sequence ID" value="AIZ45651.1"/>
    <property type="molecule type" value="Genomic_DNA"/>
</dbReference>
<evidence type="ECO:0000256" key="5">
    <source>
        <dbReference type="ARBA" id="ARBA00022801"/>
    </source>
</evidence>
<sequence>MNMRLRSLWREWASPIVFALLLTQFGATAVGVDGASMMPALRHGEHLLLPTAEGWAHRLGLGGYQRGDIVVFKPPRGAEYEWRSDYRGVPLPWRYRPYLVKRVVGVPGDTIRIRAGQVSVNGQPLPEKETHAYWNTFCADTTSALANSVAASHSRVNLPSVTVPPHSYFVMGDNRSPGGSLDSRAFGPVDVRDISARAVVSVWPLIRKASATLPCDGGPQPEERVTFSGHEEWNPRLLLP</sequence>
<evidence type="ECO:0000256" key="6">
    <source>
        <dbReference type="PIRSR" id="PIRSR600223-1"/>
    </source>
</evidence>
<gene>
    <name evidence="10" type="ORF">QR90_12050</name>
</gene>
<accession>A0A0A7KHM8</accession>
<dbReference type="InterPro" id="IPR019756">
    <property type="entry name" value="Pept_S26A_signal_pept_1_Ser-AS"/>
</dbReference>
<evidence type="ECO:0000313" key="11">
    <source>
        <dbReference type="Proteomes" id="UP000030634"/>
    </source>
</evidence>
<dbReference type="RefSeq" id="WP_039684852.1">
    <property type="nucleotide sequence ID" value="NZ_CP010028.1"/>
</dbReference>
<feature type="domain" description="Peptidase S26" evidence="9">
    <location>
        <begin position="13"/>
        <end position="203"/>
    </location>
</feature>
<dbReference type="STRING" id="1182571.QR90_12050"/>
<dbReference type="GO" id="GO:0016020">
    <property type="term" value="C:membrane"/>
    <property type="evidence" value="ECO:0007669"/>
    <property type="project" value="UniProtKB-SubCell"/>
</dbReference>
<dbReference type="PANTHER" id="PTHR43390">
    <property type="entry name" value="SIGNAL PEPTIDASE I"/>
    <property type="match status" value="1"/>
</dbReference>
<reference evidence="11" key="1">
    <citation type="submission" date="2014-11" db="EMBL/GenBank/DDBJ databases">
        <title>Hymenobacter sp. DG25B genome submission.</title>
        <authorList>
            <person name="Jung H.-Y."/>
            <person name="Kim M.K."/>
            <person name="Srinivasan S."/>
            <person name="Lim S."/>
        </authorList>
    </citation>
    <scope>NUCLEOTIDE SEQUENCE [LARGE SCALE GENOMIC DNA]</scope>
    <source>
        <strain evidence="11">DY59</strain>
    </source>
</reference>
<name>A0A0A7KHM8_9DEIO</name>
<dbReference type="PRINTS" id="PR00727">
    <property type="entry name" value="LEADERPTASE"/>
</dbReference>
<evidence type="ECO:0000256" key="8">
    <source>
        <dbReference type="RuleBase" id="RU362042"/>
    </source>
</evidence>
<dbReference type="InterPro" id="IPR019533">
    <property type="entry name" value="Peptidase_S26"/>
</dbReference>
<proteinExistence type="inferred from homology"/>
<dbReference type="PROSITE" id="PS00501">
    <property type="entry name" value="SPASE_I_1"/>
    <property type="match status" value="1"/>
</dbReference>
<dbReference type="GO" id="GO:0009003">
    <property type="term" value="F:signal peptidase activity"/>
    <property type="evidence" value="ECO:0007669"/>
    <property type="project" value="UniProtKB-EC"/>
</dbReference>